<evidence type="ECO:0000256" key="1">
    <source>
        <dbReference type="SAM" id="MobiDB-lite"/>
    </source>
</evidence>
<reference evidence="2" key="1">
    <citation type="submission" date="2020-05" db="EMBL/GenBank/DDBJ databases">
        <authorList>
            <person name="Chiriac C."/>
            <person name="Salcher M."/>
            <person name="Ghai R."/>
            <person name="Kavagutti S V."/>
        </authorList>
    </citation>
    <scope>NUCLEOTIDE SEQUENCE</scope>
</reference>
<name>A0A6J7LR22_9ZZZZ</name>
<organism evidence="2">
    <name type="scientific">freshwater metagenome</name>
    <dbReference type="NCBI Taxonomy" id="449393"/>
    <lineage>
        <taxon>unclassified sequences</taxon>
        <taxon>metagenomes</taxon>
        <taxon>ecological metagenomes</taxon>
    </lineage>
</organism>
<evidence type="ECO:0000313" key="2">
    <source>
        <dbReference type="EMBL" id="CAB4968024.1"/>
    </source>
</evidence>
<protein>
    <submittedName>
        <fullName evidence="2">Unannotated protein</fullName>
    </submittedName>
</protein>
<feature type="region of interest" description="Disordered" evidence="1">
    <location>
        <begin position="15"/>
        <end position="35"/>
    </location>
</feature>
<feature type="compositionally biased region" description="Basic and acidic residues" evidence="1">
    <location>
        <begin position="17"/>
        <end position="35"/>
    </location>
</feature>
<accession>A0A6J7LR22</accession>
<dbReference type="EMBL" id="CAFBNE010000152">
    <property type="protein sequence ID" value="CAB4968024.1"/>
    <property type="molecule type" value="Genomic_DNA"/>
</dbReference>
<dbReference type="AlphaFoldDB" id="A0A6J7LR22"/>
<sequence>MSTPGADDAWLASAIQRQRDLPESDDERHAREKVEYRAAEKEHDRYLYEDRTPPGEARRAMNVVAHRWGDEVRGRWPEKAPSLGQRRKLAAVLRSWSKRYGLRAAVADIAVTRFFERVSEEEEVSRCLWQPLHVGLEDVEPSSVETFLDYLKRHLSDDDVLVTSEDRRQSAEQWERILLGSGLLLARVLNDQ</sequence>
<gene>
    <name evidence="2" type="ORF">UFOPK3772_03058</name>
</gene>
<proteinExistence type="predicted"/>